<dbReference type="Pfam" id="PF07508">
    <property type="entry name" value="Recombinase"/>
    <property type="match status" value="1"/>
</dbReference>
<proteinExistence type="predicted"/>
<dbReference type="InterPro" id="IPR011109">
    <property type="entry name" value="DNA_bind_recombinase_dom"/>
</dbReference>
<dbReference type="GO" id="GO:0003677">
    <property type="term" value="F:DNA binding"/>
    <property type="evidence" value="ECO:0007669"/>
    <property type="project" value="InterPro"/>
</dbReference>
<dbReference type="Pfam" id="PF00239">
    <property type="entry name" value="Resolvase"/>
    <property type="match status" value="1"/>
</dbReference>
<evidence type="ECO:0000256" key="1">
    <source>
        <dbReference type="SAM" id="Coils"/>
    </source>
</evidence>
<dbReference type="EMBL" id="CP039126">
    <property type="protein sequence ID" value="QMW80991.1"/>
    <property type="molecule type" value="Genomic_DNA"/>
</dbReference>
<dbReference type="Pfam" id="PF13408">
    <property type="entry name" value="Zn_ribbon_recom"/>
    <property type="match status" value="1"/>
</dbReference>
<dbReference type="InterPro" id="IPR050639">
    <property type="entry name" value="SSR_resolvase"/>
</dbReference>
<dbReference type="InterPro" id="IPR038109">
    <property type="entry name" value="DNA_bind_recomb_sf"/>
</dbReference>
<protein>
    <submittedName>
        <fullName evidence="4">Recombinase family protein</fullName>
    </submittedName>
</protein>
<dbReference type="SUPFAM" id="SSF53041">
    <property type="entry name" value="Resolvase-like"/>
    <property type="match status" value="1"/>
</dbReference>
<dbReference type="CDD" id="cd00338">
    <property type="entry name" value="Ser_Recombinase"/>
    <property type="match status" value="1"/>
</dbReference>
<dbReference type="PROSITE" id="PS51736">
    <property type="entry name" value="RECOMBINASES_3"/>
    <property type="match status" value="1"/>
</dbReference>
<dbReference type="InterPro" id="IPR025827">
    <property type="entry name" value="Zn_ribbon_recom_dom"/>
</dbReference>
<organism evidence="4 5">
    <name type="scientific">Blautia producta</name>
    <dbReference type="NCBI Taxonomy" id="33035"/>
    <lineage>
        <taxon>Bacteria</taxon>
        <taxon>Bacillati</taxon>
        <taxon>Bacillota</taxon>
        <taxon>Clostridia</taxon>
        <taxon>Lachnospirales</taxon>
        <taxon>Lachnospiraceae</taxon>
        <taxon>Blautia</taxon>
    </lineage>
</organism>
<dbReference type="PANTHER" id="PTHR30461">
    <property type="entry name" value="DNA-INVERTASE FROM LAMBDOID PROPHAGE"/>
    <property type="match status" value="1"/>
</dbReference>
<dbReference type="PROSITE" id="PS51737">
    <property type="entry name" value="RECOMBINASE_DNA_BIND"/>
    <property type="match status" value="1"/>
</dbReference>
<feature type="coiled-coil region" evidence="1">
    <location>
        <begin position="400"/>
        <end position="462"/>
    </location>
</feature>
<dbReference type="PANTHER" id="PTHR30461:SF23">
    <property type="entry name" value="DNA RECOMBINASE-RELATED"/>
    <property type="match status" value="1"/>
</dbReference>
<dbReference type="Proteomes" id="UP000515789">
    <property type="component" value="Chromosome"/>
</dbReference>
<reference evidence="4 5" key="1">
    <citation type="submission" date="2019-04" db="EMBL/GenBank/DDBJ databases">
        <authorList>
            <person name="Schori C."/>
            <person name="Ahrens C."/>
        </authorList>
    </citation>
    <scope>NUCLEOTIDE SEQUENCE [LARGE SCALE GENOMIC DNA]</scope>
    <source>
        <strain evidence="4 5">DSM 2950</strain>
    </source>
</reference>
<evidence type="ECO:0000259" key="2">
    <source>
        <dbReference type="PROSITE" id="PS51736"/>
    </source>
</evidence>
<feature type="domain" description="Recombinase" evidence="3">
    <location>
        <begin position="169"/>
        <end position="312"/>
    </location>
</feature>
<dbReference type="SMART" id="SM00857">
    <property type="entry name" value="Resolvase"/>
    <property type="match status" value="1"/>
</dbReference>
<feature type="domain" description="Resolvase/invertase-type recombinase catalytic" evidence="2">
    <location>
        <begin position="9"/>
        <end position="161"/>
    </location>
</feature>
<accession>A0A7G5N298</accession>
<dbReference type="Gene3D" id="3.40.50.1390">
    <property type="entry name" value="Resolvase, N-terminal catalytic domain"/>
    <property type="match status" value="1"/>
</dbReference>
<evidence type="ECO:0000313" key="5">
    <source>
        <dbReference type="Proteomes" id="UP000515789"/>
    </source>
</evidence>
<dbReference type="RefSeq" id="WP_018597026.1">
    <property type="nucleotide sequence ID" value="NZ_CABLBP010000005.1"/>
</dbReference>
<dbReference type="GO" id="GO:0000150">
    <property type="term" value="F:DNA strand exchange activity"/>
    <property type="evidence" value="ECO:0007669"/>
    <property type="project" value="InterPro"/>
</dbReference>
<evidence type="ECO:0000313" key="4">
    <source>
        <dbReference type="EMBL" id="QMW80991.1"/>
    </source>
</evidence>
<dbReference type="InterPro" id="IPR006119">
    <property type="entry name" value="Resolv_N"/>
</dbReference>
<dbReference type="InterPro" id="IPR036162">
    <property type="entry name" value="Resolvase-like_N_sf"/>
</dbReference>
<keyword evidence="1" id="KW-0175">Coiled coil</keyword>
<dbReference type="AlphaFoldDB" id="A0A7G5N298"/>
<gene>
    <name evidence="4" type="ORF">E5259_27390</name>
</gene>
<name>A0A7G5N298_9FIRM</name>
<sequence length="540" mass="62544">MTMKKSKEEYFMYLRKSRKDRDAEMRGEGETLARHEKLLTELGNKMGLNITRVYKEVVSGETIDSRPEIQRLLHDIEDGHCAGVLVVEVERLARGDTKDQGVIAEAFKYSDTKIITPIKTYDPNDEYDEEYFEFGLFMSRREFKTINRRIQRGRIASVQEGKFISSVAPYGYRKVKVHNGKGYTLEIDQERAEVVKMMYDWYTKGVPDENGTYRPLGATAICRRLDAMHIKPMLNSTWSKASVSDILKNPVYIGKIRWSYRKEIRKMSNGVLVKTRPDNHNDYILVDGLHPPIISEEIFSAAQHMSIRNRKTPLKVNSRLQNPLSGLVYCKKCGSRMTRLGPTTHTPYATLKCSNRYCDNISSPLYLIEKKLLTLLNDWLTNYNLNWEGCSSSLPSDSELKVKKQSINDINESLATLEEQLDNAYAFLEKGIYTPEIFIQRKEKLTEEMAALHTDLQSMIERYENILTIQRSQEEFLPKVRGVIDAYWTVSDMQTRNDMLKELLEKIEYKKGIANTRGKRENANFTLDIYPRLPRKSPIS</sequence>
<evidence type="ECO:0000259" key="3">
    <source>
        <dbReference type="PROSITE" id="PS51737"/>
    </source>
</evidence>
<dbReference type="Gene3D" id="3.90.1750.20">
    <property type="entry name" value="Putative Large Serine Recombinase, Chain B, Domain 2"/>
    <property type="match status" value="1"/>
</dbReference>